<dbReference type="OrthoDB" id="370884at2759"/>
<dbReference type="Proteomes" id="UP001140094">
    <property type="component" value="Unassembled WGS sequence"/>
</dbReference>
<feature type="compositionally biased region" description="Polar residues" evidence="1">
    <location>
        <begin position="426"/>
        <end position="444"/>
    </location>
</feature>
<evidence type="ECO:0000313" key="3">
    <source>
        <dbReference type="EMBL" id="KAJ2793059.1"/>
    </source>
</evidence>
<keyword evidence="4" id="KW-1185">Reference proteome</keyword>
<feature type="non-terminal residue" evidence="3">
    <location>
        <position position="1"/>
    </location>
</feature>
<dbReference type="AlphaFoldDB" id="A0A9W8LQM7"/>
<protein>
    <recommendedName>
        <fullName evidence="5">Chitin synthase</fullName>
    </recommendedName>
</protein>
<gene>
    <name evidence="3" type="ORF">H4R20_006659</name>
</gene>
<keyword evidence="2" id="KW-0472">Membrane</keyword>
<feature type="transmembrane region" description="Helical" evidence="2">
    <location>
        <begin position="98"/>
        <end position="120"/>
    </location>
</feature>
<feature type="transmembrane region" description="Helical" evidence="2">
    <location>
        <begin position="132"/>
        <end position="151"/>
    </location>
</feature>
<organism evidence="3 4">
    <name type="scientific">Coemansia guatemalensis</name>
    <dbReference type="NCBI Taxonomy" id="2761395"/>
    <lineage>
        <taxon>Eukaryota</taxon>
        <taxon>Fungi</taxon>
        <taxon>Fungi incertae sedis</taxon>
        <taxon>Zoopagomycota</taxon>
        <taxon>Kickxellomycotina</taxon>
        <taxon>Kickxellomycetes</taxon>
        <taxon>Kickxellales</taxon>
        <taxon>Kickxellaceae</taxon>
        <taxon>Coemansia</taxon>
    </lineage>
</organism>
<feature type="region of interest" description="Disordered" evidence="1">
    <location>
        <begin position="420"/>
        <end position="481"/>
    </location>
</feature>
<reference evidence="3" key="1">
    <citation type="submission" date="2022-07" db="EMBL/GenBank/DDBJ databases">
        <title>Phylogenomic reconstructions and comparative analyses of Kickxellomycotina fungi.</title>
        <authorList>
            <person name="Reynolds N.K."/>
            <person name="Stajich J.E."/>
            <person name="Barry K."/>
            <person name="Grigoriev I.V."/>
            <person name="Crous P."/>
            <person name="Smith M.E."/>
        </authorList>
    </citation>
    <scope>NUCLEOTIDE SEQUENCE</scope>
    <source>
        <strain evidence="3">NRRL 1565</strain>
    </source>
</reference>
<feature type="compositionally biased region" description="Polar residues" evidence="1">
    <location>
        <begin position="302"/>
        <end position="311"/>
    </location>
</feature>
<keyword evidence="2" id="KW-1133">Transmembrane helix</keyword>
<feature type="region of interest" description="Disordered" evidence="1">
    <location>
        <begin position="223"/>
        <end position="313"/>
    </location>
</feature>
<accession>A0A9W8LQM7</accession>
<evidence type="ECO:0000256" key="1">
    <source>
        <dbReference type="SAM" id="MobiDB-lite"/>
    </source>
</evidence>
<evidence type="ECO:0000256" key="2">
    <source>
        <dbReference type="SAM" id="Phobius"/>
    </source>
</evidence>
<keyword evidence="2" id="KW-0812">Transmembrane</keyword>
<proteinExistence type="predicted"/>
<evidence type="ECO:0000313" key="4">
    <source>
        <dbReference type="Proteomes" id="UP001140094"/>
    </source>
</evidence>
<evidence type="ECO:0008006" key="5">
    <source>
        <dbReference type="Google" id="ProtNLM"/>
    </source>
</evidence>
<feature type="transmembrane region" description="Helical" evidence="2">
    <location>
        <begin position="158"/>
        <end position="177"/>
    </location>
</feature>
<dbReference type="Pfam" id="PF03142">
    <property type="entry name" value="Chitin_synth_2"/>
    <property type="match status" value="1"/>
</dbReference>
<comment type="caution">
    <text evidence="3">The sequence shown here is derived from an EMBL/GenBank/DDBJ whole genome shotgun (WGS) entry which is preliminary data.</text>
</comment>
<sequence>SGERCLGDDDLVASMDSLMKRSVRYRHRTWPANDCLLVPHMVRRFQQCRWSFEPNCRAEVELTAHFMAAFDPYKRQWFRTRLVTLFDILRGRMLKRTLPIMLGHLLFPFVVPAASCMLYLEIVISIFGDSPAIVVSELTAAFLAAAVLLLLISRRWQLAIYFLIYSAIAVPFFYVWIPVTSFFSMNRIWYSPEQIAAQAATAEAQIQPPENFEEFRNNYRRRFTSPQRLPAQHRRSMSSLSSSGEPGGRGAGTRFNANPDASSDSEPDIIDNPSDSPRRAGRQSAPNGLVTGLGLKIPSPTSPRAGSSLMPQQQQQAFNLAQVVVSDALVADARDALRRSLKDRSQEIEPESAEFYSLCEHALTILILRYPNSSVAELAVAVNRAVDEVLGQDNAQAAAQEPLPVLPRAESANTKNMLPKRHTSATDHSSQQSTAAASLGGTHQPSLPYPLPPSSTRQGSSYPGKGRPVSVIIEESDTEQQ</sequence>
<dbReference type="EMBL" id="JANBUO010003044">
    <property type="protein sequence ID" value="KAJ2793059.1"/>
    <property type="molecule type" value="Genomic_DNA"/>
</dbReference>
<name>A0A9W8LQM7_9FUNG</name>